<dbReference type="AlphaFoldDB" id="A0A383AVV0"/>
<name>A0A383AVV0_9ZZZZ</name>
<proteinExistence type="predicted"/>
<reference evidence="1" key="1">
    <citation type="submission" date="2018-05" db="EMBL/GenBank/DDBJ databases">
        <authorList>
            <person name="Lanie J.A."/>
            <person name="Ng W.-L."/>
            <person name="Kazmierczak K.M."/>
            <person name="Andrzejewski T.M."/>
            <person name="Davidsen T.M."/>
            <person name="Wayne K.J."/>
            <person name="Tettelin H."/>
            <person name="Glass J.I."/>
            <person name="Rusch D."/>
            <person name="Podicherti R."/>
            <person name="Tsui H.-C.T."/>
            <person name="Winkler M.E."/>
        </authorList>
    </citation>
    <scope>NUCLEOTIDE SEQUENCE</scope>
</reference>
<feature type="non-terminal residue" evidence="1">
    <location>
        <position position="121"/>
    </location>
</feature>
<sequence>MDFGLLEEFAKQLATDRTMSEVESMTPAQIAQVTNCSVEEGRRIRERIVSKDAHEIDRRLKFRSCINRLHMSMRSVEADISCLADDRGRIDVNKLLRDYRDVSEGEGEPLQEGVFVEMFRD</sequence>
<dbReference type="EMBL" id="UINC01195331">
    <property type="protein sequence ID" value="SVE11842.1"/>
    <property type="molecule type" value="Genomic_DNA"/>
</dbReference>
<protein>
    <submittedName>
        <fullName evidence="1">Uncharacterized protein</fullName>
    </submittedName>
</protein>
<organism evidence="1">
    <name type="scientific">marine metagenome</name>
    <dbReference type="NCBI Taxonomy" id="408172"/>
    <lineage>
        <taxon>unclassified sequences</taxon>
        <taxon>metagenomes</taxon>
        <taxon>ecological metagenomes</taxon>
    </lineage>
</organism>
<feature type="non-terminal residue" evidence="1">
    <location>
        <position position="1"/>
    </location>
</feature>
<accession>A0A383AVV0</accession>
<evidence type="ECO:0000313" key="1">
    <source>
        <dbReference type="EMBL" id="SVE11842.1"/>
    </source>
</evidence>
<gene>
    <name evidence="1" type="ORF">METZ01_LOCUS464696</name>
</gene>